<protein>
    <submittedName>
        <fullName evidence="2">Uncharacterized protein</fullName>
    </submittedName>
</protein>
<proteinExistence type="predicted"/>
<organism evidence="2 3">
    <name type="scientific">Vibrio gigantis</name>
    <dbReference type="NCBI Taxonomy" id="296199"/>
    <lineage>
        <taxon>Bacteria</taxon>
        <taxon>Pseudomonadati</taxon>
        <taxon>Pseudomonadota</taxon>
        <taxon>Gammaproteobacteria</taxon>
        <taxon>Vibrionales</taxon>
        <taxon>Vibrionaceae</taxon>
        <taxon>Vibrio</taxon>
    </lineage>
</organism>
<keyword evidence="1" id="KW-0732">Signal</keyword>
<sequence>MKKLALTALITTTSFTASAGWFSNEQDDISEMMGVMQACVLFEQVESTPASYADLSTLVESRYDHEQVFKRVSAETLIKLKHGTMATSECRANEQRALEFLTSI</sequence>
<dbReference type="Proteomes" id="UP000322521">
    <property type="component" value="Unassembled WGS sequence"/>
</dbReference>
<gene>
    <name evidence="2" type="ORF">F4W18_01580</name>
</gene>
<dbReference type="OrthoDB" id="5902933at2"/>
<feature type="chain" id="PRO_5024420378" evidence="1">
    <location>
        <begin position="20"/>
        <end position="104"/>
    </location>
</feature>
<keyword evidence="3" id="KW-1185">Reference proteome</keyword>
<evidence type="ECO:0000313" key="2">
    <source>
        <dbReference type="EMBL" id="KAA8681264.1"/>
    </source>
</evidence>
<accession>A0A5M9P6A4</accession>
<name>A0A5M9P6A4_9VIBR</name>
<dbReference type="EMBL" id="VXJS01000001">
    <property type="protein sequence ID" value="KAA8681264.1"/>
    <property type="molecule type" value="Genomic_DNA"/>
</dbReference>
<dbReference type="AlphaFoldDB" id="A0A5M9P6A4"/>
<feature type="signal peptide" evidence="1">
    <location>
        <begin position="1"/>
        <end position="19"/>
    </location>
</feature>
<dbReference type="RefSeq" id="WP_086714763.1">
    <property type="nucleotide sequence ID" value="NZ_AP025493.1"/>
</dbReference>
<comment type="caution">
    <text evidence="2">The sequence shown here is derived from an EMBL/GenBank/DDBJ whole genome shotgun (WGS) entry which is preliminary data.</text>
</comment>
<evidence type="ECO:0000313" key="3">
    <source>
        <dbReference type="Proteomes" id="UP000322521"/>
    </source>
</evidence>
<evidence type="ECO:0000256" key="1">
    <source>
        <dbReference type="SAM" id="SignalP"/>
    </source>
</evidence>
<reference evidence="2 3" key="1">
    <citation type="submission" date="2019-09" db="EMBL/GenBank/DDBJ databases">
        <title>Draft genome sequence of various Type strains from the CCUG.</title>
        <authorList>
            <person name="Pineiro-Iglesias B."/>
            <person name="Tunovic T."/>
            <person name="Unosson C."/>
            <person name="Inganas E."/>
            <person name="Ohlen M."/>
            <person name="Cardew S."/>
            <person name="Jensie-Markopoulos S."/>
            <person name="Salva-Serra F."/>
            <person name="Jaen-Luchoro D."/>
            <person name="Karlsson R."/>
            <person name="Svensson-Stadler L."/>
            <person name="Chun J."/>
            <person name="Moore E."/>
        </authorList>
    </citation>
    <scope>NUCLEOTIDE SEQUENCE [LARGE SCALE GENOMIC DNA]</scope>
    <source>
        <strain evidence="2 3">CCUG 56969T</strain>
    </source>
</reference>